<sequence length="189" mass="21795">MSHYNFMHERGKTVMRIAGGIWSVVILLALVGMSLFAKFLLHINNPTVYWWLSGIGIVIIVLHIIIYVVISPIYKYKVFRYRVEDHHTTIRRGLWFIQTDQIPHFRVQNVDTYEGIIMRNFGLADVILSTAGGNAEINLISQDVALELKQQLQQYSKEDKVEHKEVTEDEGPGEESEAETLETHNENEI</sequence>
<dbReference type="InterPro" id="IPR005182">
    <property type="entry name" value="YdbS-like_PH"/>
</dbReference>
<feature type="transmembrane region" description="Helical" evidence="2">
    <location>
        <begin position="21"/>
        <end position="43"/>
    </location>
</feature>
<feature type="domain" description="YdbS-like PH" evidence="3">
    <location>
        <begin position="76"/>
        <end position="152"/>
    </location>
</feature>
<feature type="region of interest" description="Disordered" evidence="1">
    <location>
        <begin position="155"/>
        <end position="189"/>
    </location>
</feature>
<dbReference type="EMBL" id="JANSLD010000009">
    <property type="protein sequence ID" value="MCY1582288.1"/>
    <property type="molecule type" value="Genomic_DNA"/>
</dbReference>
<keyword evidence="2" id="KW-0812">Transmembrane</keyword>
<organism evidence="4 5">
    <name type="scientific">Staphylococcus pettenkoferi</name>
    <dbReference type="NCBI Taxonomy" id="170573"/>
    <lineage>
        <taxon>Bacteria</taxon>
        <taxon>Bacillati</taxon>
        <taxon>Bacillota</taxon>
        <taxon>Bacilli</taxon>
        <taxon>Bacillales</taxon>
        <taxon>Staphylococcaceae</taxon>
        <taxon>Staphylococcus</taxon>
    </lineage>
</organism>
<gene>
    <name evidence="4" type="ORF">NW133_01850</name>
</gene>
<feature type="transmembrane region" description="Helical" evidence="2">
    <location>
        <begin position="49"/>
        <end position="70"/>
    </location>
</feature>
<dbReference type="RefSeq" id="WP_124225350.1">
    <property type="nucleotide sequence ID" value="NZ_JANSKN010000009.1"/>
</dbReference>
<reference evidence="4" key="1">
    <citation type="journal article" date="2022" name="Int. J. Mol. Sci.">
        <title>Phenotypic and Genotypic Virulence Characterisation of Staphylococcus pettenkoferi Strains Isolated from Human Bloodstream and Diabetic Foot Infections.</title>
        <authorList>
            <person name="Magnan C."/>
            <person name="Ahmad-Mansour N."/>
            <person name="Pouget C."/>
            <person name="Morsli M."/>
            <person name="Huc-Brandt S."/>
            <person name="Pantel A."/>
            <person name="Dunyach-Remy C."/>
            <person name="Sotto A."/>
            <person name="Molle V."/>
            <person name="Lavigne J.-P."/>
        </authorList>
    </citation>
    <scope>NUCLEOTIDE SEQUENCE</scope>
    <source>
        <strain evidence="4">NSP012P</strain>
    </source>
</reference>
<dbReference type="PANTHER" id="PTHR34473">
    <property type="entry name" value="UPF0699 TRANSMEMBRANE PROTEIN YDBS"/>
    <property type="match status" value="1"/>
</dbReference>
<accession>A0ABT4BHY8</accession>
<evidence type="ECO:0000313" key="4">
    <source>
        <dbReference type="EMBL" id="MCY1582288.1"/>
    </source>
</evidence>
<feature type="compositionally biased region" description="Acidic residues" evidence="1">
    <location>
        <begin position="167"/>
        <end position="180"/>
    </location>
</feature>
<reference evidence="4" key="2">
    <citation type="submission" date="2022-08" db="EMBL/GenBank/DDBJ databases">
        <authorList>
            <person name="Magnan C."/>
        </authorList>
    </citation>
    <scope>NUCLEOTIDE SEQUENCE</scope>
    <source>
        <strain evidence="4">NSP012P</strain>
    </source>
</reference>
<name>A0ABT4BHY8_9STAP</name>
<comment type="caution">
    <text evidence="4">The sequence shown here is derived from an EMBL/GenBank/DDBJ whole genome shotgun (WGS) entry which is preliminary data.</text>
</comment>
<evidence type="ECO:0000256" key="2">
    <source>
        <dbReference type="SAM" id="Phobius"/>
    </source>
</evidence>
<dbReference type="Proteomes" id="UP001072952">
    <property type="component" value="Unassembled WGS sequence"/>
</dbReference>
<dbReference type="PANTHER" id="PTHR34473:SF2">
    <property type="entry name" value="UPF0699 TRANSMEMBRANE PROTEIN YDBT"/>
    <property type="match status" value="1"/>
</dbReference>
<evidence type="ECO:0000259" key="3">
    <source>
        <dbReference type="Pfam" id="PF03703"/>
    </source>
</evidence>
<evidence type="ECO:0000313" key="5">
    <source>
        <dbReference type="Proteomes" id="UP001072952"/>
    </source>
</evidence>
<keyword evidence="2" id="KW-0472">Membrane</keyword>
<keyword evidence="2" id="KW-1133">Transmembrane helix</keyword>
<proteinExistence type="predicted"/>
<feature type="compositionally biased region" description="Basic and acidic residues" evidence="1">
    <location>
        <begin position="156"/>
        <end position="166"/>
    </location>
</feature>
<dbReference type="Pfam" id="PF03703">
    <property type="entry name" value="bPH_2"/>
    <property type="match status" value="1"/>
</dbReference>
<protein>
    <submittedName>
        <fullName evidence="4">PH domain-containing protein</fullName>
    </submittedName>
</protein>
<keyword evidence="5" id="KW-1185">Reference proteome</keyword>
<evidence type="ECO:0000256" key="1">
    <source>
        <dbReference type="SAM" id="MobiDB-lite"/>
    </source>
</evidence>